<accession>A0A7S3NNH1</accession>
<dbReference type="SMART" id="SM00368">
    <property type="entry name" value="LRR_RI"/>
    <property type="match status" value="3"/>
</dbReference>
<sequence length="384" mass="41836">MDQGCKSPSQFCAKMCSSERKEEYLIQFIFDGLNGLMWCDAHSLLILVATCQTLKKRSESIAQKRKEVLLLTSNWAQRINTDETSPVLGLVITETLKQLEQVLPARTNIQSLVTVRCALVDIAIPEMALFIGGSRKSLLNILKSQKLNQIGKIFFRGMSVTANSAADFGLALASADVKCAFIQGAELGDTGAIAFASKFLSSNRNKLRILALQNCGIGPMGFARLGLAIQATTSLVAIDISGNHLGSGSNATAFFRQLASAASLRGIELSANSIDDNGARCAADLFIKNSTTIEFLSLASNFITEIGGQALAHAISPSTSLRFLELKRNRRLKTRALHSISDVRLQTGGWPLVDILPETIIHNRNPPDFNRLSKIWWSRSVYGF</sequence>
<reference evidence="1" key="1">
    <citation type="submission" date="2021-01" db="EMBL/GenBank/DDBJ databases">
        <authorList>
            <person name="Corre E."/>
            <person name="Pelletier E."/>
            <person name="Niang G."/>
            <person name="Scheremetjew M."/>
            <person name="Finn R."/>
            <person name="Kale V."/>
            <person name="Holt S."/>
            <person name="Cochrane G."/>
            <person name="Meng A."/>
            <person name="Brown T."/>
            <person name="Cohen L."/>
        </authorList>
    </citation>
    <scope>NUCLEOTIDE SEQUENCE</scope>
    <source>
        <strain evidence="1">CCMP1510</strain>
    </source>
</reference>
<dbReference type="InterPro" id="IPR032675">
    <property type="entry name" value="LRR_dom_sf"/>
</dbReference>
<dbReference type="SUPFAM" id="SSF52047">
    <property type="entry name" value="RNI-like"/>
    <property type="match status" value="1"/>
</dbReference>
<dbReference type="EMBL" id="HBIJ01019242">
    <property type="protein sequence ID" value="CAE0371835.1"/>
    <property type="molecule type" value="Transcribed_RNA"/>
</dbReference>
<evidence type="ECO:0000313" key="1">
    <source>
        <dbReference type="EMBL" id="CAE0371835.1"/>
    </source>
</evidence>
<gene>
    <name evidence="1" type="ORF">ALAG00032_LOCUS12617</name>
</gene>
<dbReference type="Gene3D" id="3.80.10.10">
    <property type="entry name" value="Ribonuclease Inhibitor"/>
    <property type="match status" value="2"/>
</dbReference>
<dbReference type="InterPro" id="IPR052394">
    <property type="entry name" value="LRR-containing"/>
</dbReference>
<dbReference type="PANTHER" id="PTHR24114">
    <property type="entry name" value="LEUCINE RICH REPEAT FAMILY PROTEIN"/>
    <property type="match status" value="1"/>
</dbReference>
<protein>
    <submittedName>
        <fullName evidence="1">Uncharacterized protein</fullName>
    </submittedName>
</protein>
<name>A0A7S3NNH1_9STRA</name>
<dbReference type="PANTHER" id="PTHR24114:SF2">
    <property type="entry name" value="F-BOX DOMAIN-CONTAINING PROTEIN-RELATED"/>
    <property type="match status" value="1"/>
</dbReference>
<proteinExistence type="predicted"/>
<dbReference type="AlphaFoldDB" id="A0A7S3NNH1"/>
<organism evidence="1">
    <name type="scientific">Aureoumbra lagunensis</name>
    <dbReference type="NCBI Taxonomy" id="44058"/>
    <lineage>
        <taxon>Eukaryota</taxon>
        <taxon>Sar</taxon>
        <taxon>Stramenopiles</taxon>
        <taxon>Ochrophyta</taxon>
        <taxon>Pelagophyceae</taxon>
        <taxon>Pelagomonadales</taxon>
        <taxon>Aureoumbra</taxon>
    </lineage>
</organism>